<gene>
    <name evidence="3" type="ORF">LMG26411_05100</name>
</gene>
<dbReference type="RefSeq" id="WP_211956016.1">
    <property type="nucleotide sequence ID" value="NZ_CAJPVI010000035.1"/>
</dbReference>
<feature type="domain" description="Amidohydrolase-related" evidence="2">
    <location>
        <begin position="6"/>
        <end position="289"/>
    </location>
</feature>
<comment type="caution">
    <text evidence="3">The sequence shown here is derived from an EMBL/GenBank/DDBJ whole genome shotgun (WGS) entry which is preliminary data.</text>
</comment>
<dbReference type="PANTHER" id="PTHR43569">
    <property type="entry name" value="AMIDOHYDROLASE"/>
    <property type="match status" value="1"/>
</dbReference>
<name>A0ABM8TNT1_9BURK</name>
<dbReference type="EMBL" id="CAJPVI010000035">
    <property type="protein sequence ID" value="CAG2155994.1"/>
    <property type="molecule type" value="Genomic_DNA"/>
</dbReference>
<sequence length="293" mass="32844">MPSLRIDAHQHFWRYCPGGYPWIGTDMAVLAQDHMPEDLLPHLQAERFDACIAVQARGSTEETRFLLDLAARRAWIAGVVGWEDLCADDLAARLDHWADAPKLRGFRHQVQDEADASGFLAAPAFARGMALLQARRYVYDVLVFHHQLEAASVFCARHDAHWLVLDHLGKPPIHTRAGGGVPMADWRRALQPFRYLPHVVCKVSGLVTEADWRSGARARDIACMHECLDVALDVFGPRRLMFGSDWPVCRLAASYADMHDVVSQWAEDWLNAGERHDLWGATAARCYGLSADG</sequence>
<reference evidence="3 4" key="1">
    <citation type="submission" date="2021-03" db="EMBL/GenBank/DDBJ databases">
        <authorList>
            <person name="Peeters C."/>
        </authorList>
    </citation>
    <scope>NUCLEOTIDE SEQUENCE [LARGE SCALE GENOMIC DNA]</scope>
    <source>
        <strain evidence="3 4">LMG 26411</strain>
    </source>
</reference>
<proteinExistence type="inferred from homology"/>
<dbReference type="SUPFAM" id="SSF51556">
    <property type="entry name" value="Metallo-dependent hydrolases"/>
    <property type="match status" value="1"/>
</dbReference>
<evidence type="ECO:0000256" key="1">
    <source>
        <dbReference type="ARBA" id="ARBA00038310"/>
    </source>
</evidence>
<evidence type="ECO:0000313" key="4">
    <source>
        <dbReference type="Proteomes" id="UP000672657"/>
    </source>
</evidence>
<evidence type="ECO:0000259" key="2">
    <source>
        <dbReference type="Pfam" id="PF04909"/>
    </source>
</evidence>
<dbReference type="PANTHER" id="PTHR43569:SF2">
    <property type="entry name" value="AMIDOHYDROLASE-RELATED DOMAIN-CONTAINING PROTEIN"/>
    <property type="match status" value="1"/>
</dbReference>
<keyword evidence="4" id="KW-1185">Reference proteome</keyword>
<dbReference type="Proteomes" id="UP000672657">
    <property type="component" value="Unassembled WGS sequence"/>
</dbReference>
<organism evidence="3 4">
    <name type="scientific">Cupriavidus numazuensis</name>
    <dbReference type="NCBI Taxonomy" id="221992"/>
    <lineage>
        <taxon>Bacteria</taxon>
        <taxon>Pseudomonadati</taxon>
        <taxon>Pseudomonadota</taxon>
        <taxon>Betaproteobacteria</taxon>
        <taxon>Burkholderiales</taxon>
        <taxon>Burkholderiaceae</taxon>
        <taxon>Cupriavidus</taxon>
    </lineage>
</organism>
<dbReference type="InterPro" id="IPR052350">
    <property type="entry name" value="Metallo-dep_Lactonases"/>
</dbReference>
<comment type="similarity">
    <text evidence="1">Belongs to the metallo-dependent hydrolases superfamily.</text>
</comment>
<dbReference type="InterPro" id="IPR032466">
    <property type="entry name" value="Metal_Hydrolase"/>
</dbReference>
<dbReference type="Gene3D" id="3.20.20.140">
    <property type="entry name" value="Metal-dependent hydrolases"/>
    <property type="match status" value="1"/>
</dbReference>
<evidence type="ECO:0000313" key="3">
    <source>
        <dbReference type="EMBL" id="CAG2155994.1"/>
    </source>
</evidence>
<dbReference type="Pfam" id="PF04909">
    <property type="entry name" value="Amidohydro_2"/>
    <property type="match status" value="1"/>
</dbReference>
<dbReference type="InterPro" id="IPR006680">
    <property type="entry name" value="Amidohydro-rel"/>
</dbReference>
<protein>
    <recommendedName>
        <fullName evidence="2">Amidohydrolase-related domain-containing protein</fullName>
    </recommendedName>
</protein>
<accession>A0ABM8TNT1</accession>